<proteinExistence type="predicted"/>
<dbReference type="EMBL" id="CP133164">
    <property type="protein sequence ID" value="WMN19233.1"/>
    <property type="molecule type" value="Genomic_DNA"/>
</dbReference>
<dbReference type="RefSeq" id="WP_282878669.1">
    <property type="nucleotide sequence ID" value="NZ_CP133164.1"/>
</dbReference>
<sequence length="164" mass="18490">MSAVIEVIPSNNGGWTARGSYGGVYAETTCANQRQAVCALDRALHQINPQEWMLLTESEKHRATAQEALAGQLHLLNQRDLLQLELDALRKKIAGKVICDLDLFEDLRDNAAEEASQHRQHMAAYRPDRQQVLDEVVSRCERLIADVTDRHDNQNLTYQVGRKG</sequence>
<accession>A0ABY9NMY0</accession>
<gene>
    <name evidence="1" type="ORF">QL104_07445</name>
</gene>
<evidence type="ECO:0000313" key="1">
    <source>
        <dbReference type="EMBL" id="WMN19233.1"/>
    </source>
</evidence>
<name>A0ABY9NMY0_9PSED</name>
<protein>
    <submittedName>
        <fullName evidence="1">Uncharacterized protein</fullName>
    </submittedName>
</protein>
<reference evidence="1 2" key="1">
    <citation type="journal article" date="2023" name="Access Microbiol">
        <title>The genome of a steinernematid-associated Pseudomonas piscis bacterium encodes the biosynthesis of insect toxins.</title>
        <authorList>
            <person name="Awori R.M."/>
            <person name="Hendre P."/>
            <person name="Amugune N.O."/>
        </authorList>
    </citation>
    <scope>NUCLEOTIDE SEQUENCE [LARGE SCALE GENOMIC DNA]</scope>
    <source>
        <strain evidence="1 2">75</strain>
    </source>
</reference>
<keyword evidence="2" id="KW-1185">Reference proteome</keyword>
<organism evidence="1 2">
    <name type="scientific">Pseudomonas piscis</name>
    <dbReference type="NCBI Taxonomy" id="2614538"/>
    <lineage>
        <taxon>Bacteria</taxon>
        <taxon>Pseudomonadati</taxon>
        <taxon>Pseudomonadota</taxon>
        <taxon>Gammaproteobacteria</taxon>
        <taxon>Pseudomonadales</taxon>
        <taxon>Pseudomonadaceae</taxon>
        <taxon>Pseudomonas</taxon>
    </lineage>
</organism>
<evidence type="ECO:0000313" key="2">
    <source>
        <dbReference type="Proteomes" id="UP001237292"/>
    </source>
</evidence>
<dbReference type="Proteomes" id="UP001237292">
    <property type="component" value="Chromosome"/>
</dbReference>